<comment type="caution">
    <text evidence="4">The sequence shown here is derived from an EMBL/GenBank/DDBJ whole genome shotgun (WGS) entry which is preliminary data.</text>
</comment>
<dbReference type="RefSeq" id="WP_165257264.1">
    <property type="nucleotide sequence ID" value="NZ_JAAKGT010000002.1"/>
</dbReference>
<keyword evidence="1" id="KW-0472">Membrane</keyword>
<accession>A0A6G4QVV6</accession>
<dbReference type="Pfam" id="PF04773">
    <property type="entry name" value="FecR"/>
    <property type="match status" value="1"/>
</dbReference>
<evidence type="ECO:0000256" key="1">
    <source>
        <dbReference type="SAM" id="Phobius"/>
    </source>
</evidence>
<proteinExistence type="predicted"/>
<dbReference type="InterPro" id="IPR006860">
    <property type="entry name" value="FecR"/>
</dbReference>
<dbReference type="InterPro" id="IPR012373">
    <property type="entry name" value="Ferrdict_sens_TM"/>
</dbReference>
<keyword evidence="1" id="KW-0812">Transmembrane</keyword>
<dbReference type="PANTHER" id="PTHR30273:SF2">
    <property type="entry name" value="PROTEIN FECR"/>
    <property type="match status" value="1"/>
</dbReference>
<keyword evidence="1" id="KW-1133">Transmembrane helix</keyword>
<sequence>MIDDRTKAQRADEEAAAWYAKLSAGRVGNDELARFFDWRSQTLNDAAYSRIEGLTTATRALADDPRLQALASQALERPREAQVRSRRVVTLSLGAGAIMAAVAASFVFVHPGEQTYRTALGERRAISLEDGSSVALNTQSQVRVRYSKDRRDLVLDKGQALFSVAHDRGRPFVVKAGDTAVLATGTRFEVYRKADEVDVTLAEGRVEVSKTRSKAPPVVLSAGQRLAVTPRATTPVRSVDVAAATGWTNGRLIFRDAPLAEAVAEVNRYSRRRIELSPDAPATQRVNGVFDAGDTEAFVEGVTMLLGLRATRQDGGVTRLSRQAG</sequence>
<protein>
    <submittedName>
        <fullName evidence="4">FecR family protein</fullName>
    </submittedName>
</protein>
<name>A0A6G4QVV6_9CAUL</name>
<reference evidence="4" key="1">
    <citation type="submission" date="2020-02" db="EMBL/GenBank/DDBJ databases">
        <authorList>
            <person name="Gao J."/>
            <person name="Sun J."/>
        </authorList>
    </citation>
    <scope>NUCLEOTIDE SEQUENCE</scope>
    <source>
        <strain evidence="4">602-2</strain>
    </source>
</reference>
<evidence type="ECO:0000313" key="4">
    <source>
        <dbReference type="EMBL" id="NGM49375.1"/>
    </source>
</evidence>
<organism evidence="4">
    <name type="scientific">Caulobacter sp. 602-2</name>
    <dbReference type="NCBI Taxonomy" id="2710887"/>
    <lineage>
        <taxon>Bacteria</taxon>
        <taxon>Pseudomonadati</taxon>
        <taxon>Pseudomonadota</taxon>
        <taxon>Alphaproteobacteria</taxon>
        <taxon>Caulobacterales</taxon>
        <taxon>Caulobacteraceae</taxon>
        <taxon>Caulobacter</taxon>
    </lineage>
</organism>
<feature type="domain" description="FecR N-terminal" evidence="3">
    <location>
        <begin position="13"/>
        <end position="53"/>
    </location>
</feature>
<dbReference type="GO" id="GO:0016989">
    <property type="term" value="F:sigma factor antagonist activity"/>
    <property type="evidence" value="ECO:0007669"/>
    <property type="project" value="TreeGrafter"/>
</dbReference>
<dbReference type="EMBL" id="JAAKGT010000002">
    <property type="protein sequence ID" value="NGM49375.1"/>
    <property type="molecule type" value="Genomic_DNA"/>
</dbReference>
<dbReference type="AlphaFoldDB" id="A0A6G4QVV6"/>
<dbReference type="PIRSF" id="PIRSF018266">
    <property type="entry name" value="FecR"/>
    <property type="match status" value="1"/>
</dbReference>
<dbReference type="Gene3D" id="2.60.120.1440">
    <property type="match status" value="1"/>
</dbReference>
<feature type="domain" description="FecR protein" evidence="2">
    <location>
        <begin position="115"/>
        <end position="207"/>
    </location>
</feature>
<dbReference type="Pfam" id="PF16220">
    <property type="entry name" value="DUF4880"/>
    <property type="match status" value="1"/>
</dbReference>
<gene>
    <name evidence="4" type="ORF">G5B46_07140</name>
</gene>
<feature type="transmembrane region" description="Helical" evidence="1">
    <location>
        <begin position="88"/>
        <end position="109"/>
    </location>
</feature>
<dbReference type="Gene3D" id="3.55.50.30">
    <property type="match status" value="1"/>
</dbReference>
<dbReference type="InterPro" id="IPR032623">
    <property type="entry name" value="FecR_N"/>
</dbReference>
<dbReference type="PANTHER" id="PTHR30273">
    <property type="entry name" value="PERIPLASMIC SIGNAL SENSOR AND SIGMA FACTOR ACTIVATOR FECR-RELATED"/>
    <property type="match status" value="1"/>
</dbReference>
<evidence type="ECO:0000259" key="2">
    <source>
        <dbReference type="Pfam" id="PF04773"/>
    </source>
</evidence>
<evidence type="ECO:0000259" key="3">
    <source>
        <dbReference type="Pfam" id="PF16220"/>
    </source>
</evidence>